<dbReference type="InterPro" id="IPR036691">
    <property type="entry name" value="Endo/exonu/phosph_ase_sf"/>
</dbReference>
<proteinExistence type="predicted"/>
<dbReference type="InterPro" id="IPR005135">
    <property type="entry name" value="Endo/exonuclease/phosphatase"/>
</dbReference>
<keyword evidence="5" id="KW-1185">Reference proteome</keyword>
<evidence type="ECO:0000313" key="5">
    <source>
        <dbReference type="Proteomes" id="UP000719412"/>
    </source>
</evidence>
<dbReference type="Proteomes" id="UP000719412">
    <property type="component" value="Unassembled WGS sequence"/>
</dbReference>
<feature type="region of interest" description="Disordered" evidence="2">
    <location>
        <begin position="387"/>
        <end position="411"/>
    </location>
</feature>
<accession>A0A8J6LC23</accession>
<sequence>MGRMEQVRRGMFGQDRNDGQDRTAVDRIRSVCRAKHQDRETLAKLDALLASRRGKPTVIGGDLNAKHPSFGGEEDDGRGRQVIDLVGAANLVVENDPDSLPTFETANGRSWIDVTFSRDATVEDWEVQEEETLSDHRGISFSITTEEERTDREIDGKRFLMITQADWNLFRETLELAMRACNSSMPWRARKARKNKVWWNASLGRLRKESRQARRKAQREQDQERKTALLRQYRRKKAAYRKAIKEAKISSLRETLFEKSPGDPWGLALRIVASKRRRERTVWRTIQDSKGNWAGTRKETAMALIRKYFPVDDPETDTPDNRTPRETEIRWNEEREREISLEELEKTVRERPKKKAPGIDGFPTAGLEHLLQALGETLAEVLNRCSRREDSQKSGSRRRWPGSQNQEGQESDRYVCCRRSGRCTTRSWRHDCRTTLRQRDSCPVDNLNSEEEEGQQKQ</sequence>
<dbReference type="Gene3D" id="3.60.10.10">
    <property type="entry name" value="Endonuclease/exonuclease/phosphatase"/>
    <property type="match status" value="1"/>
</dbReference>
<dbReference type="PANTHER" id="PTHR33273">
    <property type="entry name" value="DOMAIN-CONTAINING PROTEIN, PUTATIVE-RELATED"/>
    <property type="match status" value="1"/>
</dbReference>
<comment type="caution">
    <text evidence="4">The sequence shown here is derived from an EMBL/GenBank/DDBJ whole genome shotgun (WGS) entry which is preliminary data.</text>
</comment>
<keyword evidence="1" id="KW-0175">Coiled coil</keyword>
<reference evidence="4" key="1">
    <citation type="journal article" date="2020" name="J Insects Food Feed">
        <title>The yellow mealworm (Tenebrio molitor) genome: a resource for the emerging insects as food and feed industry.</title>
        <authorList>
            <person name="Eriksson T."/>
            <person name="Andere A."/>
            <person name="Kelstrup H."/>
            <person name="Emery V."/>
            <person name="Picard C."/>
        </authorList>
    </citation>
    <scope>NUCLEOTIDE SEQUENCE</scope>
    <source>
        <strain evidence="4">Stoneville</strain>
        <tissue evidence="4">Whole head</tissue>
    </source>
</reference>
<reference evidence="4" key="2">
    <citation type="submission" date="2021-08" db="EMBL/GenBank/DDBJ databases">
        <authorList>
            <person name="Eriksson T."/>
        </authorList>
    </citation>
    <scope>NUCLEOTIDE SEQUENCE</scope>
    <source>
        <strain evidence="4">Stoneville</strain>
        <tissue evidence="4">Whole head</tissue>
    </source>
</reference>
<dbReference type="EMBL" id="JABDTM020024680">
    <property type="protein sequence ID" value="KAH0814058.1"/>
    <property type="molecule type" value="Genomic_DNA"/>
</dbReference>
<dbReference type="SUPFAM" id="SSF56219">
    <property type="entry name" value="DNase I-like"/>
    <property type="match status" value="1"/>
</dbReference>
<protein>
    <recommendedName>
        <fullName evidence="3">Endonuclease/exonuclease/phosphatase domain-containing protein</fullName>
    </recommendedName>
</protein>
<feature type="coiled-coil region" evidence="1">
    <location>
        <begin position="203"/>
        <end position="250"/>
    </location>
</feature>
<dbReference type="Pfam" id="PF14529">
    <property type="entry name" value="Exo_endo_phos_2"/>
    <property type="match status" value="1"/>
</dbReference>
<evidence type="ECO:0000256" key="1">
    <source>
        <dbReference type="SAM" id="Coils"/>
    </source>
</evidence>
<dbReference type="PANTHER" id="PTHR33273:SF4">
    <property type="entry name" value="ENDONUCLEASE_EXONUCLEASE_PHOSPHATASE DOMAIN-CONTAINING PROTEIN"/>
    <property type="match status" value="1"/>
</dbReference>
<dbReference type="GO" id="GO:0003824">
    <property type="term" value="F:catalytic activity"/>
    <property type="evidence" value="ECO:0007669"/>
    <property type="project" value="InterPro"/>
</dbReference>
<feature type="domain" description="Endonuclease/exonuclease/phosphatase" evidence="3">
    <location>
        <begin position="33"/>
        <end position="139"/>
    </location>
</feature>
<dbReference type="AlphaFoldDB" id="A0A8J6LC23"/>
<feature type="region of interest" description="Disordered" evidence="2">
    <location>
        <begin position="1"/>
        <end position="21"/>
    </location>
</feature>
<evidence type="ECO:0000313" key="4">
    <source>
        <dbReference type="EMBL" id="KAH0814058.1"/>
    </source>
</evidence>
<organism evidence="4 5">
    <name type="scientific">Tenebrio molitor</name>
    <name type="common">Yellow mealworm beetle</name>
    <dbReference type="NCBI Taxonomy" id="7067"/>
    <lineage>
        <taxon>Eukaryota</taxon>
        <taxon>Metazoa</taxon>
        <taxon>Ecdysozoa</taxon>
        <taxon>Arthropoda</taxon>
        <taxon>Hexapoda</taxon>
        <taxon>Insecta</taxon>
        <taxon>Pterygota</taxon>
        <taxon>Neoptera</taxon>
        <taxon>Endopterygota</taxon>
        <taxon>Coleoptera</taxon>
        <taxon>Polyphaga</taxon>
        <taxon>Cucujiformia</taxon>
        <taxon>Tenebrionidae</taxon>
        <taxon>Tenebrio</taxon>
    </lineage>
</organism>
<evidence type="ECO:0000256" key="2">
    <source>
        <dbReference type="SAM" id="MobiDB-lite"/>
    </source>
</evidence>
<name>A0A8J6LC23_TENMO</name>
<evidence type="ECO:0000259" key="3">
    <source>
        <dbReference type="Pfam" id="PF14529"/>
    </source>
</evidence>
<gene>
    <name evidence="4" type="ORF">GEV33_008733</name>
</gene>